<dbReference type="InterPro" id="IPR027815">
    <property type="entry name" value="CSC1/OSCA1-like_cyt"/>
</dbReference>
<gene>
    <name evidence="16" type="ORF">D6C91_01347</name>
</gene>
<dbReference type="InterPro" id="IPR003864">
    <property type="entry name" value="CSC1/OSCA1-like_7TM"/>
</dbReference>
<feature type="compositionally biased region" description="Basic and acidic residues" evidence="9">
    <location>
        <begin position="1689"/>
        <end position="1702"/>
    </location>
</feature>
<feature type="compositionally biased region" description="Polar residues" evidence="9">
    <location>
        <begin position="2282"/>
        <end position="2299"/>
    </location>
</feature>
<feature type="domain" description="CSC1/OSCA1-like N-terminal transmembrane" evidence="14">
    <location>
        <begin position="28"/>
        <end position="181"/>
    </location>
</feature>
<dbReference type="InterPro" id="IPR019460">
    <property type="entry name" value="Atg11_C"/>
</dbReference>
<dbReference type="InterPro" id="IPR040040">
    <property type="entry name" value="ATG11"/>
</dbReference>
<feature type="region of interest" description="Disordered" evidence="9">
    <location>
        <begin position="2311"/>
        <end position="2402"/>
    </location>
</feature>
<name>A0A4V4KMB3_AURPU</name>
<feature type="region of interest" description="Disordered" evidence="9">
    <location>
        <begin position="820"/>
        <end position="898"/>
    </location>
</feature>
<feature type="transmembrane region" description="Helical" evidence="10">
    <location>
        <begin position="160"/>
        <end position="179"/>
    </location>
</feature>
<feature type="region of interest" description="Disordered" evidence="9">
    <location>
        <begin position="2251"/>
        <end position="2299"/>
    </location>
</feature>
<keyword evidence="10" id="KW-0812">Transmembrane</keyword>
<dbReference type="Proteomes" id="UP000308005">
    <property type="component" value="Unassembled WGS sequence"/>
</dbReference>
<feature type="compositionally biased region" description="Basic and acidic residues" evidence="9">
    <location>
        <begin position="1711"/>
        <end position="1736"/>
    </location>
</feature>
<feature type="coiled-coil region" evidence="8">
    <location>
        <begin position="300"/>
        <end position="327"/>
    </location>
</feature>
<feature type="region of interest" description="Disordered" evidence="9">
    <location>
        <begin position="1537"/>
        <end position="1570"/>
    </location>
</feature>
<keyword evidence="10" id="KW-1133">Transmembrane helix</keyword>
<feature type="transmembrane region" description="Helical" evidence="10">
    <location>
        <begin position="430"/>
        <end position="450"/>
    </location>
</feature>
<dbReference type="GO" id="GO:0000422">
    <property type="term" value="P:autophagy of mitochondrion"/>
    <property type="evidence" value="ECO:0007669"/>
    <property type="project" value="TreeGrafter"/>
</dbReference>
<feature type="domain" description="Autophagy protein ATG17-like" evidence="12">
    <location>
        <begin position="1038"/>
        <end position="1390"/>
    </location>
</feature>
<proteinExistence type="inferred from homology"/>
<feature type="transmembrane region" description="Helical" evidence="10">
    <location>
        <begin position="28"/>
        <end position="50"/>
    </location>
</feature>
<sequence>MEEPTRTINLIARQTTQSSLDAFIEKNAFWSALGTSIGGSALIACLFCFARPYNSVVYAPRSRHADVKHAPPPVGKGILDWVSPVIKTKEQELVEKVGLDATIFLRFANMCRNIFTCITVVGCAIFIPINLYEHRSSIKGTEAKNFFIQLTSQGVQGPYLWGYVLVAWFANLTIAFFLWRNYRSVLRLRRAYFDSPEYQKSLHSRTLLVTEIPRGLRTDEGLVKIVTEAKDTGSNPRTAIARNVKDLPELIEEHNETVRNLEQVLAKYLSNPNKLPPKRPTCSVNKSDQTYRKGQKVDAIEYLTARIKELEIQIKEVRESIDKRNAMSYGFASYESIADAHTVAYKTRKKGPQKTSIRLAPRPHDLIWKNLPMTSKQRGWQTFVNNIWVAVLTVVWIAPNALIAIFLSNLSNLALVWPAFATTLANNPKTWAVVQGVAAPALTSLFYYFLPAIFRKLSNSAGDLSKTSRERHVMHKLYTFFVFNNLFLFSLFAAIWGYVAAVISSSQKEDAWSAIKDGQLLQKGIRALNSVSTYWITWLLQRNLGAAVDLSQFVNLAWGSFSRHFLNPTPRELIELSAPPKFDYAGYYNYFLFYSTVALCFSYIQPLVLPVTAFYFWIDSYLKKYLLLYVFITKTESGGQFWKVLFNRFIFLTILSDVLVALVCVGNTTFGYTEWLPKVCTIAPLPIFMLAFKWWCSSHFDSKLAFYTTGVTAADTENPAEMKTRRTDRVGVRFGHPVLYKPLITPMVSAKSRHLLPTIYSGRTAEVDIPMAGYSDVYMDTMSHDEPGRTAKGEAPAPFEFVSENQMDFEFYKNRPEFRDEAGGEGELYGRPQDQVRRGSHGTLMTQDGTVMTGYDSRRGSSDSNATRTGDEMGTTYPKGYHQTPTALRDQSPASSVRSMDIGNANRRNDDEHLLSGAADILIASSPVSKEGSELGMSLIIYVAHSGSKVVAEPTKVNSLDALRAWVQRTTHIAQNKQVFLTTRGKAVRPQTLLTEPEIYVFDSSSFSPHNTNLSLISDPSPLNPDTPPDSIADHNQLQSWNDLFRRRLEWARALRSRYADLIESTQRYQQEQAIIEQSVNVAVMSLQLHIRSTEQRYHHEEDWVENLLKQQEAHIDSWEKDLDRLQHIPANYDFARYIQTESAASLHESDHTSGSTLQNFVQVDQVRQAASSAQTIMTNFAQRVYDIQQSLQTTARDSDSLLSAVQTVKDSQITNTEEPSKLLEEVDVHVSKMSSDLEHIKSLPNNAQNTARASKMALLHTRSYLPHFDDLCHDLNALVQQTIQQRNNAAQNFLHHMQTLSSIESRLAQVHSSLKTLNMSPTDEQVFDTLNVLSKLPFVYGSLMIEAVRRREWADKMKADSATLAEEMATYQEEEERRRTKWLKSVDDVVKPEAFEGKPLSVEVNLEGDDLEWPLVQRQSLQDYIRVLTELDLPNIVVQNLSIALKDLDRPTKKQIKHAKTFKNGSMHEAAFGTTSLMLRGEDEYKVLREANTKLEEELKGQKSRVRRLEDILHRHAHMNRPTTGDSFRPSIELVSDMVTPTPPSPRPSEEYVRQTPGSRRPSSSLAAEEGKLAKRIVSLEAELHTTKEHSLALERDAETRKQKDADGQREIEEAVSTKKDIMQNMEAQQKEFADERRVLEQDLDHARHRIEELEDEIDRLLGSRDQEVSGIDARTKTLEAEIERLKSSAEEVEMKHKSDLEEMQSSHKKQQEENSRLKEQLQAARKDQDEQKQYESDNFRALKETHKHLSPTTAPPEKYMDLVPALENLAQKSADHVRELNDAIALARSESESLRTQGNTQRTELKAAKAKQAVTEAELIRLQDEMEAEKAHAESLANCLEDEREQLRKLRSKFADGETGADVLRQRVTEEEGRVIQLSDQLSDAQTHAASLDVEIMRVQKQLNDAKSTAAFVEEQLRQRGVRAKEIAQRLYAQNARLLRLLEALGFVVSHKDGNMIIERASKVTASTTFDPTSSLTRAISMSSPPPTRKASVVPDDPSSLTFLHWTEASNAKDEESQYADYIDHVSLFSTDIFSEAISKRLRDFEYTARKWQKEARGYKEKNTRLQAESSAKIAVRDFKEGDLALFLPTKGQRTGAWAAFNINAPHHFLREREGMVLNRREWLVARISKIEERVVDLSKPSASFDGRSIGSTSVDAASLDEMNDNPFDLSDGLTWYLVHASEDKPGAPTTPGLAKSTVASSSVDAKGSIRAMKKKSDLSEAAKTLNKSLDSRRSSSNSKKGLTAGFLGESLRRGDSGNNVVEGTLRRKGSDRGLGIDSSAATAATSPQLESSQLHQQAQPLFISQSQRMTMPPPASVSEPQSFRSASPSKSIRSLAQHLQHPGTGSRSLSPTKSRVHSSPRKRDDGGGEAAGGDGKDKDSKDKDKKKGLWNLFNAEYEI</sequence>
<dbReference type="GO" id="GO:0034727">
    <property type="term" value="P:piecemeal microautophagy of the nucleus"/>
    <property type="evidence" value="ECO:0007669"/>
    <property type="project" value="TreeGrafter"/>
</dbReference>
<dbReference type="PANTHER" id="PTHR13222">
    <property type="entry name" value="RB1-INDUCIBLE COILED-COIL"/>
    <property type="match status" value="1"/>
</dbReference>
<feature type="coiled-coil region" evidence="8">
    <location>
        <begin position="1891"/>
        <end position="1918"/>
    </location>
</feature>
<evidence type="ECO:0000256" key="3">
    <source>
        <dbReference type="ARBA" id="ARBA00013804"/>
    </source>
</evidence>
<evidence type="ECO:0000259" key="14">
    <source>
        <dbReference type="Pfam" id="PF13967"/>
    </source>
</evidence>
<feature type="coiled-coil region" evidence="8">
    <location>
        <begin position="1479"/>
        <end position="1513"/>
    </location>
</feature>
<dbReference type="InterPro" id="IPR032880">
    <property type="entry name" value="CSC1/OSCA1-like_N"/>
</dbReference>
<dbReference type="Pfam" id="PF13967">
    <property type="entry name" value="RSN1_TM"/>
    <property type="match status" value="1"/>
</dbReference>
<evidence type="ECO:0000259" key="13">
    <source>
        <dbReference type="Pfam" id="PF10377"/>
    </source>
</evidence>
<keyword evidence="7 8" id="KW-0175">Coiled coil</keyword>
<feature type="domain" description="Autophagy-related protein 11 C-terminal" evidence="13">
    <location>
        <begin position="2038"/>
        <end position="2184"/>
    </location>
</feature>
<feature type="region of interest" description="Disordered" evidence="9">
    <location>
        <begin position="1588"/>
        <end position="1612"/>
    </location>
</feature>
<feature type="compositionally biased region" description="Basic and acidic residues" evidence="9">
    <location>
        <begin position="2377"/>
        <end position="2390"/>
    </location>
</feature>
<dbReference type="InterPro" id="IPR045326">
    <property type="entry name" value="ATG17-like_dom"/>
</dbReference>
<keyword evidence="10" id="KW-0472">Membrane</keyword>
<evidence type="ECO:0000313" key="16">
    <source>
        <dbReference type="EMBL" id="THZ30021.1"/>
    </source>
</evidence>
<evidence type="ECO:0000256" key="8">
    <source>
        <dbReference type="SAM" id="Coils"/>
    </source>
</evidence>
<dbReference type="Pfam" id="PF04108">
    <property type="entry name" value="ATG17_like"/>
    <property type="match status" value="1"/>
</dbReference>
<organism evidence="16 17">
    <name type="scientific">Aureobasidium pullulans</name>
    <name type="common">Black yeast</name>
    <name type="synonym">Pullularia pullulans</name>
    <dbReference type="NCBI Taxonomy" id="5580"/>
    <lineage>
        <taxon>Eukaryota</taxon>
        <taxon>Fungi</taxon>
        <taxon>Dikarya</taxon>
        <taxon>Ascomycota</taxon>
        <taxon>Pezizomycotina</taxon>
        <taxon>Dothideomycetes</taxon>
        <taxon>Dothideomycetidae</taxon>
        <taxon>Dothideales</taxon>
        <taxon>Saccotheciaceae</taxon>
        <taxon>Aureobasidium</taxon>
    </lineage>
</organism>
<feature type="coiled-coil region" evidence="8">
    <location>
        <begin position="1779"/>
        <end position="1855"/>
    </location>
</feature>
<dbReference type="GO" id="GO:0034517">
    <property type="term" value="P:ribophagy"/>
    <property type="evidence" value="ECO:0007669"/>
    <property type="project" value="TreeGrafter"/>
</dbReference>
<evidence type="ECO:0000313" key="17">
    <source>
        <dbReference type="Proteomes" id="UP000308005"/>
    </source>
</evidence>
<feature type="transmembrane region" description="Helical" evidence="10">
    <location>
        <begin position="648"/>
        <end position="668"/>
    </location>
</feature>
<feature type="transmembrane region" description="Helical" evidence="10">
    <location>
        <begin position="591"/>
        <end position="618"/>
    </location>
</feature>
<dbReference type="GO" id="GO:0000045">
    <property type="term" value="P:autophagosome assembly"/>
    <property type="evidence" value="ECO:0007669"/>
    <property type="project" value="InterPro"/>
</dbReference>
<dbReference type="GO" id="GO:1990316">
    <property type="term" value="C:Atg1/ULK1 kinase complex"/>
    <property type="evidence" value="ECO:0007669"/>
    <property type="project" value="TreeGrafter"/>
</dbReference>
<dbReference type="GO" id="GO:0015031">
    <property type="term" value="P:protein transport"/>
    <property type="evidence" value="ECO:0007669"/>
    <property type="project" value="UniProtKB-KW"/>
</dbReference>
<evidence type="ECO:0000256" key="9">
    <source>
        <dbReference type="SAM" id="MobiDB-lite"/>
    </source>
</evidence>
<dbReference type="GO" id="GO:0060090">
    <property type="term" value="F:molecular adaptor activity"/>
    <property type="evidence" value="ECO:0007669"/>
    <property type="project" value="TreeGrafter"/>
</dbReference>
<comment type="similarity">
    <text evidence="2">Belongs to the ATG11 family.</text>
</comment>
<feature type="compositionally biased region" description="Polar residues" evidence="9">
    <location>
        <begin position="1557"/>
        <end position="1567"/>
    </location>
</feature>
<dbReference type="GO" id="GO:0061709">
    <property type="term" value="P:reticulophagy"/>
    <property type="evidence" value="ECO:0007669"/>
    <property type="project" value="TreeGrafter"/>
</dbReference>
<evidence type="ECO:0000256" key="10">
    <source>
        <dbReference type="SAM" id="Phobius"/>
    </source>
</evidence>
<keyword evidence="5" id="KW-0653">Protein transport</keyword>
<evidence type="ECO:0000256" key="6">
    <source>
        <dbReference type="ARBA" id="ARBA00023006"/>
    </source>
</evidence>
<evidence type="ECO:0000259" key="15">
    <source>
        <dbReference type="Pfam" id="PF14703"/>
    </source>
</evidence>
<dbReference type="GO" id="GO:0019901">
    <property type="term" value="F:protein kinase binding"/>
    <property type="evidence" value="ECO:0007669"/>
    <property type="project" value="TreeGrafter"/>
</dbReference>
<dbReference type="PANTHER" id="PTHR13222:SF1">
    <property type="entry name" value="RB1-INDUCIBLE COILED-COIL PROTEIN 1"/>
    <property type="match status" value="1"/>
</dbReference>
<dbReference type="Pfam" id="PF02714">
    <property type="entry name" value="RSN1_7TM"/>
    <property type="match status" value="1"/>
</dbReference>
<evidence type="ECO:0000256" key="4">
    <source>
        <dbReference type="ARBA" id="ARBA00022448"/>
    </source>
</evidence>
<feature type="domain" description="CSC1/OSCA1-like cytosolic" evidence="15">
    <location>
        <begin position="204"/>
        <end position="370"/>
    </location>
</feature>
<evidence type="ECO:0000256" key="2">
    <source>
        <dbReference type="ARBA" id="ARBA00009729"/>
    </source>
</evidence>
<evidence type="ECO:0000259" key="11">
    <source>
        <dbReference type="Pfam" id="PF02714"/>
    </source>
</evidence>
<comment type="subcellular location">
    <subcellularLocation>
        <location evidence="1">Preautophagosomal structure membrane</location>
        <topology evidence="1">Peripheral membrane protein</topology>
    </subcellularLocation>
</comment>
<dbReference type="Pfam" id="PF10377">
    <property type="entry name" value="ATG11"/>
    <property type="match status" value="1"/>
</dbReference>
<reference evidence="16 17" key="1">
    <citation type="submission" date="2018-10" db="EMBL/GenBank/DDBJ databases">
        <title>Fifty Aureobasidium pullulans genomes reveal a recombining polyextremotolerant generalist.</title>
        <authorList>
            <person name="Gostincar C."/>
            <person name="Turk M."/>
            <person name="Zajc J."/>
            <person name="Gunde-Cimerman N."/>
        </authorList>
    </citation>
    <scope>NUCLEOTIDE SEQUENCE [LARGE SCALE GENOMIC DNA]</scope>
    <source>
        <strain evidence="16 17">EXF-3863</strain>
    </source>
</reference>
<keyword evidence="4" id="KW-0813">Transport</keyword>
<feature type="compositionally biased region" description="Polar residues" evidence="9">
    <location>
        <begin position="2321"/>
        <end position="2337"/>
    </location>
</feature>
<evidence type="ECO:0000256" key="5">
    <source>
        <dbReference type="ARBA" id="ARBA00022927"/>
    </source>
</evidence>
<feature type="transmembrane region" description="Helical" evidence="10">
    <location>
        <begin position="477"/>
        <end position="499"/>
    </location>
</feature>
<feature type="region of interest" description="Disordered" evidence="9">
    <location>
        <begin position="2188"/>
        <end position="2222"/>
    </location>
</feature>
<protein>
    <recommendedName>
        <fullName evidence="3">Autophagy-related protein 11</fullName>
    </recommendedName>
</protein>
<accession>A0A4V4KMB3</accession>
<feature type="domain" description="CSC1/OSCA1-like 7TM region" evidence="11">
    <location>
        <begin position="382"/>
        <end position="663"/>
    </location>
</feature>
<evidence type="ECO:0000256" key="7">
    <source>
        <dbReference type="ARBA" id="ARBA00023054"/>
    </source>
</evidence>
<feature type="region of interest" description="Disordered" evidence="9">
    <location>
        <begin position="1689"/>
        <end position="1736"/>
    </location>
</feature>
<keyword evidence="6" id="KW-0072">Autophagy</keyword>
<dbReference type="EMBL" id="QZBM01000027">
    <property type="protein sequence ID" value="THZ30021.1"/>
    <property type="molecule type" value="Genomic_DNA"/>
</dbReference>
<comment type="caution">
    <text evidence="16">The sequence shown here is derived from an EMBL/GenBank/DDBJ whole genome shotgun (WGS) entry which is preliminary data.</text>
</comment>
<dbReference type="Pfam" id="PF14703">
    <property type="entry name" value="PHM7_cyt"/>
    <property type="match status" value="1"/>
</dbReference>
<feature type="compositionally biased region" description="Polar residues" evidence="9">
    <location>
        <begin position="2346"/>
        <end position="2356"/>
    </location>
</feature>
<feature type="transmembrane region" description="Helical" evidence="10">
    <location>
        <begin position="383"/>
        <end position="410"/>
    </location>
</feature>
<evidence type="ECO:0000256" key="1">
    <source>
        <dbReference type="ARBA" id="ARBA00004623"/>
    </source>
</evidence>
<evidence type="ECO:0000259" key="12">
    <source>
        <dbReference type="Pfam" id="PF04108"/>
    </source>
</evidence>
<feature type="transmembrane region" description="Helical" evidence="10">
    <location>
        <begin position="114"/>
        <end position="132"/>
    </location>
</feature>
<dbReference type="GO" id="GO:0034045">
    <property type="term" value="C:phagophore assembly site membrane"/>
    <property type="evidence" value="ECO:0007669"/>
    <property type="project" value="UniProtKB-SubCell"/>
</dbReference>